<dbReference type="SUPFAM" id="SSF49899">
    <property type="entry name" value="Concanavalin A-like lectins/glucanases"/>
    <property type="match status" value="1"/>
</dbReference>
<accession>A0A0N4ZCI1</accession>
<feature type="compositionally biased region" description="Basic and acidic residues" evidence="14">
    <location>
        <begin position="335"/>
        <end position="358"/>
    </location>
</feature>
<comment type="similarity">
    <text evidence="11">Belongs to the calsyntenin family.</text>
</comment>
<dbReference type="GO" id="GO:0007156">
    <property type="term" value="P:homophilic cell adhesion via plasma membrane adhesion molecules"/>
    <property type="evidence" value="ECO:0007669"/>
    <property type="project" value="InterPro"/>
</dbReference>
<evidence type="ECO:0000313" key="19">
    <source>
        <dbReference type="WBParaSite" id="PTRK_0000523400.1"/>
    </source>
</evidence>
<dbReference type="Gene3D" id="2.60.40.60">
    <property type="entry name" value="Cadherins"/>
    <property type="match status" value="2"/>
</dbReference>
<dbReference type="GO" id="GO:0051965">
    <property type="term" value="P:positive regulation of synapse assembly"/>
    <property type="evidence" value="ECO:0007669"/>
    <property type="project" value="TreeGrafter"/>
</dbReference>
<evidence type="ECO:0000256" key="15">
    <source>
        <dbReference type="SAM" id="Phobius"/>
    </source>
</evidence>
<evidence type="ECO:0000259" key="17">
    <source>
        <dbReference type="PROSITE" id="PS50268"/>
    </source>
</evidence>
<sequence>MTYSAFFFSVLFGVIPIAIALNSHHTHHHRVPIINTRGAEKLVGKIREDQRIVEIVPKLEIVSETGPVCTYEIFNDKDDGKNNDVPFEFEVVDDEKGFAVLHVKENYVLDCHQNEFIFRIVAVRCGGEKAKSEPVTVKVTVSDVNNYAPEFDAPWYTYEVEEGTINTEIARLYARDKDCGHPYGEICKYEINNNLENSPFAINDQGILSNIRPLNYSNSDSHILTVVAQDCGMKKSKSILVTVKVFRKCVDEVTSIPNVIFNDGKKDDMVFIADIADIITCPRSEENCKASSVKAIFTATFPIQSRCNRHSPLSNDLIKGCQLNEKTVNLLPRPKMVEKDLSDNDNKKDDVVLNDKNEDKKLKPTLPATLYTGNEGSEKYVFDGKTNAVIVPKSDVKEIIPTRFFLTFSMKHDKGNKQEQKVKQNILCESDESQMNRHHFAVYIRHCKLELLMRREAENSDPEFRSAEWRWHLDEVCDDKWHSYAIKFDSLDKVELYVDGNKFNANERNPEILDDWPLHKTDNLKTKLVVGSCWHGRNSEMVQHFKGQLSSMYILSGDIEGSEKIDCLGKCSEEFNYDYSEPLGDGQKVVIDHNIVTLEAKNVDDLVDMMARVTYKNTQKYITPGNRTIMIDVDMTCSNGEHIKFVGTKMNIDVRKIEKLPILTASGSPTVRVFGKDLKNGVAMFPDIEITAVDAEAGVDLNSEAKLDWCQIHLNPSRDLDLEYFSSPASLIALLNVDFEHDKQGILLKGTEKISGYQDIIREINYFSTRADAYSKRTFILQCSMMSGKVDSNKFTAVLDIDQNEGKEKSSEENPILPIKPFDSAFVDDNNNSPVLQIDDDFEKHFEPGFDQIGSNRLQNILELDLPRPKALLSHRGYEMGQGAIAGGAVAVVVVVCVGFLLVLLVVGVLKMRDAPVHKRGKGRKDRPLEAGMEWDDSGMNITVNPLEDVEKNDEEIIYEDENSSDCESMYSYREEDEVSEEDDEDEEMEPVLPLAPNSRQGLEWDDSTLTNVSRTYRV</sequence>
<evidence type="ECO:0000256" key="9">
    <source>
        <dbReference type="ARBA" id="ARBA00023180"/>
    </source>
</evidence>
<dbReference type="GO" id="GO:0012505">
    <property type="term" value="C:endomembrane system"/>
    <property type="evidence" value="ECO:0007669"/>
    <property type="project" value="UniProtKB-SubCell"/>
</dbReference>
<keyword evidence="1 15" id="KW-0812">Transmembrane</keyword>
<dbReference type="InterPro" id="IPR002126">
    <property type="entry name" value="Cadherin-like_dom"/>
</dbReference>
<dbReference type="InterPro" id="IPR013320">
    <property type="entry name" value="ConA-like_dom_sf"/>
</dbReference>
<evidence type="ECO:0000256" key="10">
    <source>
        <dbReference type="ARBA" id="ARBA00034103"/>
    </source>
</evidence>
<dbReference type="PANTHER" id="PTHR14139">
    <property type="entry name" value="CALSYNTENIN"/>
    <property type="match status" value="1"/>
</dbReference>
<keyword evidence="7" id="KW-0770">Synapse</keyword>
<dbReference type="SMART" id="SM00112">
    <property type="entry name" value="CA"/>
    <property type="match status" value="2"/>
</dbReference>
<evidence type="ECO:0000256" key="2">
    <source>
        <dbReference type="ARBA" id="ARBA00022729"/>
    </source>
</evidence>
<feature type="region of interest" description="Disordered" evidence="14">
    <location>
        <begin position="963"/>
        <end position="1004"/>
    </location>
</feature>
<dbReference type="Proteomes" id="UP000038045">
    <property type="component" value="Unplaced"/>
</dbReference>
<dbReference type="CDD" id="cd11304">
    <property type="entry name" value="Cadherin_repeat"/>
    <property type="match status" value="2"/>
</dbReference>
<dbReference type="GO" id="GO:0009986">
    <property type="term" value="C:cell surface"/>
    <property type="evidence" value="ECO:0007669"/>
    <property type="project" value="TreeGrafter"/>
</dbReference>
<dbReference type="PANTHER" id="PTHR14139:SF2">
    <property type="entry name" value="CALSYNTENIN-1"/>
    <property type="match status" value="1"/>
</dbReference>
<evidence type="ECO:0000256" key="3">
    <source>
        <dbReference type="ARBA" id="ARBA00022737"/>
    </source>
</evidence>
<dbReference type="InterPro" id="IPR015919">
    <property type="entry name" value="Cadherin-like_sf"/>
</dbReference>
<evidence type="ECO:0000256" key="12">
    <source>
        <dbReference type="ARBA" id="ARBA00046288"/>
    </source>
</evidence>
<evidence type="ECO:0000256" key="1">
    <source>
        <dbReference type="ARBA" id="ARBA00022692"/>
    </source>
</evidence>
<dbReference type="SUPFAM" id="SSF49313">
    <property type="entry name" value="Cadherin-like"/>
    <property type="match status" value="2"/>
</dbReference>
<keyword evidence="3" id="KW-0677">Repeat</keyword>
<dbReference type="PROSITE" id="PS50268">
    <property type="entry name" value="CADHERIN_2"/>
    <property type="match status" value="2"/>
</dbReference>
<evidence type="ECO:0000256" key="11">
    <source>
        <dbReference type="ARBA" id="ARBA00035015"/>
    </source>
</evidence>
<keyword evidence="5" id="KW-0130">Cell adhesion</keyword>
<evidence type="ECO:0000256" key="5">
    <source>
        <dbReference type="ARBA" id="ARBA00022889"/>
    </source>
</evidence>
<comment type="subcellular location">
    <subcellularLocation>
        <location evidence="12">Endomembrane system</location>
        <topology evidence="12">Single-pass type I membrane protein</topology>
    </subcellularLocation>
    <subcellularLocation>
        <location evidence="10">Synapse</location>
    </subcellularLocation>
</comment>
<keyword evidence="9" id="KW-0325">Glycoprotein</keyword>
<feature type="transmembrane region" description="Helical" evidence="15">
    <location>
        <begin position="884"/>
        <end position="910"/>
    </location>
</feature>
<evidence type="ECO:0000256" key="14">
    <source>
        <dbReference type="SAM" id="MobiDB-lite"/>
    </source>
</evidence>
<organism evidence="18 19">
    <name type="scientific">Parastrongyloides trichosuri</name>
    <name type="common">Possum-specific nematode worm</name>
    <dbReference type="NCBI Taxonomy" id="131310"/>
    <lineage>
        <taxon>Eukaryota</taxon>
        <taxon>Metazoa</taxon>
        <taxon>Ecdysozoa</taxon>
        <taxon>Nematoda</taxon>
        <taxon>Chromadorea</taxon>
        <taxon>Rhabditida</taxon>
        <taxon>Tylenchina</taxon>
        <taxon>Panagrolaimomorpha</taxon>
        <taxon>Strongyloidoidea</taxon>
        <taxon>Strongyloididae</taxon>
        <taxon>Parastrongyloides</taxon>
    </lineage>
</organism>
<dbReference type="Pfam" id="PF00028">
    <property type="entry name" value="Cadherin"/>
    <property type="match status" value="1"/>
</dbReference>
<reference evidence="19" key="1">
    <citation type="submission" date="2017-02" db="UniProtKB">
        <authorList>
            <consortium name="WormBaseParasite"/>
        </authorList>
    </citation>
    <scope>IDENTIFICATION</scope>
</reference>
<dbReference type="GO" id="GO:0005509">
    <property type="term" value="F:calcium ion binding"/>
    <property type="evidence" value="ECO:0007669"/>
    <property type="project" value="UniProtKB-UniRule"/>
</dbReference>
<name>A0A0N4ZCI1_PARTI</name>
<dbReference type="PRINTS" id="PR00205">
    <property type="entry name" value="CADHERIN"/>
</dbReference>
<keyword evidence="2 16" id="KW-0732">Signal</keyword>
<keyword evidence="6 15" id="KW-1133">Transmembrane helix</keyword>
<dbReference type="AlphaFoldDB" id="A0A0N4ZCI1"/>
<dbReference type="GO" id="GO:0050806">
    <property type="term" value="P:positive regulation of synaptic transmission"/>
    <property type="evidence" value="ECO:0007669"/>
    <property type="project" value="TreeGrafter"/>
</dbReference>
<evidence type="ECO:0000256" key="7">
    <source>
        <dbReference type="ARBA" id="ARBA00023018"/>
    </source>
</evidence>
<evidence type="ECO:0000256" key="8">
    <source>
        <dbReference type="ARBA" id="ARBA00023136"/>
    </source>
</evidence>
<evidence type="ECO:0000256" key="13">
    <source>
        <dbReference type="PROSITE-ProRule" id="PRU00043"/>
    </source>
</evidence>
<evidence type="ECO:0000256" key="6">
    <source>
        <dbReference type="ARBA" id="ARBA00022989"/>
    </source>
</evidence>
<feature type="signal peptide" evidence="16">
    <location>
        <begin position="1"/>
        <end position="20"/>
    </location>
</feature>
<proteinExistence type="inferred from homology"/>
<dbReference type="GO" id="GO:0045211">
    <property type="term" value="C:postsynaptic membrane"/>
    <property type="evidence" value="ECO:0007669"/>
    <property type="project" value="TreeGrafter"/>
</dbReference>
<feature type="domain" description="Cadherin" evidence="17">
    <location>
        <begin position="161"/>
        <end position="259"/>
    </location>
</feature>
<dbReference type="STRING" id="131310.A0A0N4ZCI1"/>
<keyword evidence="4 13" id="KW-0106">Calcium</keyword>
<evidence type="ECO:0000313" key="18">
    <source>
        <dbReference type="Proteomes" id="UP000038045"/>
    </source>
</evidence>
<keyword evidence="18" id="KW-1185">Reference proteome</keyword>
<feature type="domain" description="Cadherin" evidence="17">
    <location>
        <begin position="70"/>
        <end position="151"/>
    </location>
</feature>
<dbReference type="Gene3D" id="2.60.120.200">
    <property type="match status" value="1"/>
</dbReference>
<dbReference type="InterPro" id="IPR045588">
    <property type="entry name" value="CLSTN_C"/>
</dbReference>
<evidence type="ECO:0000256" key="16">
    <source>
        <dbReference type="SAM" id="SignalP"/>
    </source>
</evidence>
<evidence type="ECO:0000256" key="4">
    <source>
        <dbReference type="ARBA" id="ARBA00022837"/>
    </source>
</evidence>
<feature type="compositionally biased region" description="Acidic residues" evidence="14">
    <location>
        <begin position="975"/>
        <end position="990"/>
    </location>
</feature>
<protein>
    <submittedName>
        <fullName evidence="19">Calsyntenin-1</fullName>
    </submittedName>
</protein>
<feature type="chain" id="PRO_5005891491" evidence="16">
    <location>
        <begin position="21"/>
        <end position="1019"/>
    </location>
</feature>
<keyword evidence="8 15" id="KW-0472">Membrane</keyword>
<dbReference type="WBParaSite" id="PTRK_0000523400.1">
    <property type="protein sequence ID" value="PTRK_0000523400.1"/>
    <property type="gene ID" value="PTRK_0000523400"/>
</dbReference>
<feature type="region of interest" description="Disordered" evidence="14">
    <location>
        <begin position="334"/>
        <end position="358"/>
    </location>
</feature>
<dbReference type="Pfam" id="PF19699">
    <property type="entry name" value="CLSTN_C"/>
    <property type="match status" value="2"/>
</dbReference>